<evidence type="ECO:0000313" key="3">
    <source>
        <dbReference type="Proteomes" id="UP000540568"/>
    </source>
</evidence>
<dbReference type="EMBL" id="JACGWV010000002">
    <property type="protein sequence ID" value="MBA8810279.1"/>
    <property type="molecule type" value="Genomic_DNA"/>
</dbReference>
<dbReference type="AlphaFoldDB" id="A0A7W3JCH8"/>
<reference evidence="2 3" key="1">
    <citation type="submission" date="2020-07" db="EMBL/GenBank/DDBJ databases">
        <title>Sequencing the genomes of 1000 actinobacteria strains.</title>
        <authorList>
            <person name="Klenk H.-P."/>
        </authorList>
    </citation>
    <scope>NUCLEOTIDE SEQUENCE [LARGE SCALE GENOMIC DNA]</scope>
    <source>
        <strain evidence="2 3">DSM 44121</strain>
    </source>
</reference>
<evidence type="ECO:0000313" key="2">
    <source>
        <dbReference type="EMBL" id="MBA8810279.1"/>
    </source>
</evidence>
<comment type="caution">
    <text evidence="2">The sequence shown here is derived from an EMBL/GenBank/DDBJ whole genome shotgun (WGS) entry which is preliminary data.</text>
</comment>
<feature type="region of interest" description="Disordered" evidence="1">
    <location>
        <begin position="96"/>
        <end position="119"/>
    </location>
</feature>
<sequence>MHRLSAHDLLALAYDVAFPAAPDRTSLLKVQNSSGTRGAVLEICPYSLRMVDRVDPDASYEWQLSGPDGLQSATRCGTEEQAHRIARDWIAETVTRGTKPSPAQLDEMRARKQSGLAAS</sequence>
<protein>
    <submittedName>
        <fullName evidence="2">Uncharacterized protein</fullName>
    </submittedName>
</protein>
<accession>A0A7W3JCH8</accession>
<organism evidence="2 3">
    <name type="scientific">Promicromonospora sukumoe</name>
    <dbReference type="NCBI Taxonomy" id="88382"/>
    <lineage>
        <taxon>Bacteria</taxon>
        <taxon>Bacillati</taxon>
        <taxon>Actinomycetota</taxon>
        <taxon>Actinomycetes</taxon>
        <taxon>Micrococcales</taxon>
        <taxon>Promicromonosporaceae</taxon>
        <taxon>Promicromonospora</taxon>
    </lineage>
</organism>
<dbReference type="RefSeq" id="WP_182619415.1">
    <property type="nucleotide sequence ID" value="NZ_BAAATF010000010.1"/>
</dbReference>
<proteinExistence type="predicted"/>
<keyword evidence="3" id="KW-1185">Reference proteome</keyword>
<evidence type="ECO:0000256" key="1">
    <source>
        <dbReference type="SAM" id="MobiDB-lite"/>
    </source>
</evidence>
<dbReference type="Proteomes" id="UP000540568">
    <property type="component" value="Unassembled WGS sequence"/>
</dbReference>
<gene>
    <name evidence="2" type="ORF">FHX71_004255</name>
</gene>
<name>A0A7W3JCH8_9MICO</name>